<dbReference type="GeneID" id="10545006"/>
<dbReference type="Proteomes" id="UP000008783">
    <property type="component" value="Unassembled WGS sequence"/>
</dbReference>
<evidence type="ECO:0000256" key="1">
    <source>
        <dbReference type="SAM" id="MobiDB-lite"/>
    </source>
</evidence>
<reference evidence="3" key="2">
    <citation type="journal article" date="2011" name="Proc. Natl. Acad. Sci. U.S.A.">
        <title>Obligate biotrophy features unraveled by the genomic analysis of rust fungi.</title>
        <authorList>
            <person name="Duplessis S."/>
            <person name="Cuomo C.A."/>
            <person name="Lin Y.-C."/>
            <person name="Aerts A."/>
            <person name="Tisserant E."/>
            <person name="Veneault-Fourrey C."/>
            <person name="Joly D.L."/>
            <person name="Hacquard S."/>
            <person name="Amselem J."/>
            <person name="Cantarel B.L."/>
            <person name="Chiu R."/>
            <person name="Coutinho P.M."/>
            <person name="Feau N."/>
            <person name="Field M."/>
            <person name="Frey P."/>
            <person name="Gelhaye E."/>
            <person name="Goldberg J."/>
            <person name="Grabherr M.G."/>
            <person name="Kodira C.D."/>
            <person name="Kohler A."/>
            <person name="Kuees U."/>
            <person name="Lindquist E.A."/>
            <person name="Lucas S.M."/>
            <person name="Mago R."/>
            <person name="Mauceli E."/>
            <person name="Morin E."/>
            <person name="Murat C."/>
            <person name="Pangilinan J.L."/>
            <person name="Park R."/>
            <person name="Pearson M."/>
            <person name="Quesneville H."/>
            <person name="Rouhier N."/>
            <person name="Sakthikumar S."/>
            <person name="Salamov A.A."/>
            <person name="Schmutz J."/>
            <person name="Selles B."/>
            <person name="Shapiro H."/>
            <person name="Tanguay P."/>
            <person name="Tuskan G.A."/>
            <person name="Henrissat B."/>
            <person name="Van de Peer Y."/>
            <person name="Rouze P."/>
            <person name="Ellis J.G."/>
            <person name="Dodds P.N."/>
            <person name="Schein J.E."/>
            <person name="Zhong S."/>
            <person name="Hamelin R.C."/>
            <person name="Grigoriev I.V."/>
            <person name="Szabo L.J."/>
            <person name="Martin F."/>
        </authorList>
    </citation>
    <scope>NUCLEOTIDE SEQUENCE [LARGE SCALE GENOMIC DNA]</scope>
    <source>
        <strain evidence="3">CRL 75-36-700-3 / race SCCL</strain>
    </source>
</reference>
<organism evidence="2 3">
    <name type="scientific">Puccinia graminis f. sp. tritici (strain CRL 75-36-700-3 / race SCCL)</name>
    <name type="common">Black stem rust fungus</name>
    <dbReference type="NCBI Taxonomy" id="418459"/>
    <lineage>
        <taxon>Eukaryota</taxon>
        <taxon>Fungi</taxon>
        <taxon>Dikarya</taxon>
        <taxon>Basidiomycota</taxon>
        <taxon>Pucciniomycotina</taxon>
        <taxon>Pucciniomycetes</taxon>
        <taxon>Pucciniales</taxon>
        <taxon>Pucciniaceae</taxon>
        <taxon>Puccinia</taxon>
    </lineage>
</organism>
<evidence type="ECO:0000313" key="2">
    <source>
        <dbReference type="EMBL" id="EFP83291.2"/>
    </source>
</evidence>
<evidence type="ECO:0000313" key="3">
    <source>
        <dbReference type="Proteomes" id="UP000008783"/>
    </source>
</evidence>
<sequence>MANLVIPPWRGKVYPPQLLPLQCYNSATTSYQPPPPPEFYQQPPANNFYHQPPVDNYYQQHPEFYQHPYATPFYHQPPANAYYQQPPANNLPLNPGPMRHPQASEREDLDPLEPQAPLSTQNTGSHHGGPKKRQEKTGLSPTHLGHKKALPNHSLDREPEMPEYTGARRKIVKIKPLDKRLFFDGSNMPIEEFISQYEEAGKYVGASSQDLAHQFISFIRGPDLQDEVEEMFGFENCNWETLKRELIGRFAIKLTLEECAREELVDLVSYVANMGGISTPDHFKPFRSQFEQIAHYLIINGYNSCMDEFAKLFWQSLSPNLEKAISDPLIWDGHLGLDENFHIAELPPYNIILEYIGMELEKMDTLQEEPGQPEQKNQQFNQNYHTVTNMEEYNSEIQSPLTENFPPALSNLEPCPLILDNEPSLEHLEKEETKNFGSETEILPAKIHSEISSPYCALIEENCSPVVSAAMEFSPQLPQNCEELEPLEKNEKENPGPESAICEESRPTEEEKFSEKIHPQEYLSLDQVEEIPDKPVPEFAKFLEILEEKYNELELKWSQVQELDQPFAQKFASHQKKSQKIL</sequence>
<dbReference type="EMBL" id="DS178285">
    <property type="protein sequence ID" value="EFP83291.2"/>
    <property type="molecule type" value="Genomic_DNA"/>
</dbReference>
<dbReference type="KEGG" id="pgr:PGTG_09244"/>
<keyword evidence="3" id="KW-1185">Reference proteome</keyword>
<feature type="region of interest" description="Disordered" evidence="1">
    <location>
        <begin position="76"/>
        <end position="164"/>
    </location>
</feature>
<dbReference type="VEuPathDB" id="FungiDB:PGTG_09244"/>
<feature type="compositionally biased region" description="Basic and acidic residues" evidence="1">
    <location>
        <begin position="503"/>
        <end position="519"/>
    </location>
</feature>
<protein>
    <submittedName>
        <fullName evidence="2">Uncharacterized protein</fullName>
    </submittedName>
</protein>
<name>E3KG20_PUCGT</name>
<dbReference type="HOGENOM" id="CLU_468623_0_0_1"/>
<feature type="region of interest" description="Disordered" evidence="1">
    <location>
        <begin position="487"/>
        <end position="519"/>
    </location>
</feature>
<gene>
    <name evidence="2" type="ORF">PGTG_09244</name>
</gene>
<reference key="1">
    <citation type="submission" date="2007-01" db="EMBL/GenBank/DDBJ databases">
        <title>The Genome Sequence of Puccinia graminis f. sp. tritici Strain CRL 75-36-700-3.</title>
        <authorList>
            <consortium name="The Broad Institute Genome Sequencing Platform"/>
            <person name="Birren B."/>
            <person name="Lander E."/>
            <person name="Galagan J."/>
            <person name="Nusbaum C."/>
            <person name="Devon K."/>
            <person name="Cuomo C."/>
            <person name="Jaffe D."/>
            <person name="Butler J."/>
            <person name="Alvarez P."/>
            <person name="Gnerre S."/>
            <person name="Grabherr M."/>
            <person name="Mauceli E."/>
            <person name="Brockman W."/>
            <person name="Young S."/>
            <person name="LaButti K."/>
            <person name="Sykes S."/>
            <person name="DeCaprio D."/>
            <person name="Crawford M."/>
            <person name="Koehrsen M."/>
            <person name="Engels R."/>
            <person name="Montgomery P."/>
            <person name="Pearson M."/>
            <person name="Howarth C."/>
            <person name="Larson L."/>
            <person name="White J."/>
            <person name="Zeng Q."/>
            <person name="Kodira C."/>
            <person name="Yandava C."/>
            <person name="Alvarado L."/>
            <person name="O'Leary S."/>
            <person name="Szabo L."/>
            <person name="Dean R."/>
            <person name="Schein J."/>
        </authorList>
    </citation>
    <scope>NUCLEOTIDE SEQUENCE</scope>
    <source>
        <strain>CRL 75-36-700-3</strain>
    </source>
</reference>
<accession>E3KG20</accession>
<dbReference type="InParanoid" id="E3KG20"/>
<dbReference type="OrthoDB" id="10330919at2759"/>
<dbReference type="RefSeq" id="XP_003327710.2">
    <property type="nucleotide sequence ID" value="XM_003327662.2"/>
</dbReference>
<feature type="compositionally biased region" description="Low complexity" evidence="1">
    <location>
        <begin position="76"/>
        <end position="97"/>
    </location>
</feature>
<proteinExistence type="predicted"/>
<dbReference type="AlphaFoldDB" id="E3KG20"/>